<name>A0A2K4DUE0_9STAP</name>
<dbReference type="AlphaFoldDB" id="A0A2K4DUE0"/>
<dbReference type="Proteomes" id="UP000242547">
    <property type="component" value="Unassembled WGS sequence"/>
</dbReference>
<accession>A0A2K4DUE0</accession>
<dbReference type="InterPro" id="IPR050238">
    <property type="entry name" value="DNA_Rep/Repair_Clamp_Loader"/>
</dbReference>
<dbReference type="GO" id="GO:0006261">
    <property type="term" value="P:DNA-templated DNA replication"/>
    <property type="evidence" value="ECO:0007669"/>
    <property type="project" value="TreeGrafter"/>
</dbReference>
<dbReference type="Pfam" id="PF12169">
    <property type="entry name" value="DNA_pol3_gamma3"/>
    <property type="match status" value="1"/>
</dbReference>
<dbReference type="InterPro" id="IPR001270">
    <property type="entry name" value="ClpA/B"/>
</dbReference>
<dbReference type="Pfam" id="PF13177">
    <property type="entry name" value="DNA_pol3_delta2"/>
    <property type="match status" value="1"/>
</dbReference>
<organism evidence="14 17">
    <name type="scientific">Staphylococcus devriesei</name>
    <dbReference type="NCBI Taxonomy" id="586733"/>
    <lineage>
        <taxon>Bacteria</taxon>
        <taxon>Bacillati</taxon>
        <taxon>Bacillota</taxon>
        <taxon>Bacilli</taxon>
        <taxon>Bacillales</taxon>
        <taxon>Staphylococcaceae</taxon>
        <taxon>Staphylococcus</taxon>
    </lineage>
</organism>
<dbReference type="EMBL" id="PYZI01000023">
    <property type="protein sequence ID" value="PTF11133.1"/>
    <property type="molecule type" value="Genomic_DNA"/>
</dbReference>
<feature type="region of interest" description="Disordered" evidence="12">
    <location>
        <begin position="389"/>
        <end position="418"/>
    </location>
</feature>
<reference evidence="16 17" key="1">
    <citation type="journal article" date="2016" name="Front. Microbiol.">
        <title>Comprehensive Phylogenetic Analysis of Bovine Non-aureus Staphylococci Species Based on Whole-Genome Sequencing.</title>
        <authorList>
            <person name="Naushad S."/>
            <person name="Barkema H.W."/>
            <person name="Luby C."/>
            <person name="Condas L.A."/>
            <person name="Nobrega D.B."/>
            <person name="Carson D.A."/>
            <person name="De Buck J."/>
        </authorList>
    </citation>
    <scope>NUCLEOTIDE SEQUENCE [LARGE SCALE GENOMIC DNA]</scope>
    <source>
        <strain evidence="15 16">SNUC 1409</strain>
        <strain evidence="14 17">SNUC 761</strain>
    </source>
</reference>
<comment type="similarity">
    <text evidence="1">Belongs to the DnaX/STICHEL family.</text>
</comment>
<dbReference type="Gene3D" id="3.40.50.300">
    <property type="entry name" value="P-loop containing nucleotide triphosphate hydrolases"/>
    <property type="match status" value="1"/>
</dbReference>
<evidence type="ECO:0000256" key="7">
    <source>
        <dbReference type="ARBA" id="ARBA00022741"/>
    </source>
</evidence>
<evidence type="ECO:0000256" key="1">
    <source>
        <dbReference type="ARBA" id="ARBA00006360"/>
    </source>
</evidence>
<dbReference type="NCBIfam" id="TIGR02397">
    <property type="entry name" value="dnaX_nterm"/>
    <property type="match status" value="1"/>
</dbReference>
<evidence type="ECO:0000313" key="14">
    <source>
        <dbReference type="EMBL" id="PTE73822.1"/>
    </source>
</evidence>
<dbReference type="PRINTS" id="PR00300">
    <property type="entry name" value="CLPPROTEASEA"/>
</dbReference>
<evidence type="ECO:0000313" key="16">
    <source>
        <dbReference type="Proteomes" id="UP000242088"/>
    </source>
</evidence>
<dbReference type="PANTHER" id="PTHR11669:SF0">
    <property type="entry name" value="PROTEIN STICHEL-LIKE 2"/>
    <property type="match status" value="1"/>
</dbReference>
<dbReference type="FunFam" id="3.40.50.300:FF:000014">
    <property type="entry name" value="DNA polymerase III subunit gamma/tau"/>
    <property type="match status" value="1"/>
</dbReference>
<dbReference type="GO" id="GO:0005524">
    <property type="term" value="F:ATP binding"/>
    <property type="evidence" value="ECO:0007669"/>
    <property type="project" value="UniProtKB-KW"/>
</dbReference>
<dbReference type="GO" id="GO:0003887">
    <property type="term" value="F:DNA-directed DNA polymerase activity"/>
    <property type="evidence" value="ECO:0007669"/>
    <property type="project" value="UniProtKB-KW"/>
</dbReference>
<dbReference type="InterPro" id="IPR008921">
    <property type="entry name" value="DNA_pol3_clamp-load_cplx_C"/>
</dbReference>
<dbReference type="EMBL" id="PYZL01000017">
    <property type="protein sequence ID" value="PTE73822.1"/>
    <property type="molecule type" value="Genomic_DNA"/>
</dbReference>
<dbReference type="SMART" id="SM00382">
    <property type="entry name" value="AAA"/>
    <property type="match status" value="1"/>
</dbReference>
<proteinExistence type="inferred from homology"/>
<evidence type="ECO:0000256" key="8">
    <source>
        <dbReference type="ARBA" id="ARBA00022833"/>
    </source>
</evidence>
<feature type="region of interest" description="Disordered" evidence="12">
    <location>
        <begin position="531"/>
        <end position="559"/>
    </location>
</feature>
<reference evidence="14" key="2">
    <citation type="submission" date="2018-03" db="EMBL/GenBank/DDBJ databases">
        <authorList>
            <person name="Keele B.F."/>
        </authorList>
    </citation>
    <scope>NUCLEOTIDE SEQUENCE</scope>
    <source>
        <strain evidence="14">SNUC 761</strain>
    </source>
</reference>
<evidence type="ECO:0000313" key="17">
    <source>
        <dbReference type="Proteomes" id="UP000242547"/>
    </source>
</evidence>
<dbReference type="Gene3D" id="1.20.272.10">
    <property type="match status" value="1"/>
</dbReference>
<dbReference type="CDD" id="cd18137">
    <property type="entry name" value="HLD_clamp_pol_III_gamma_tau"/>
    <property type="match status" value="1"/>
</dbReference>
<evidence type="ECO:0000256" key="9">
    <source>
        <dbReference type="ARBA" id="ARBA00022840"/>
    </source>
</evidence>
<sequence>MNYQALYRMFRPQSFDDVVGQEHVTKTLRNAISKGKQSHAYIFSGPRGTGKTSIAKVFAKAINCLNPQDGEPCNECAICKGITQGTNGDVIEIDAASNNGVDEIRNIRDKVKYAPSESKYKVYIIDEVHMLTTGAFNALLKTLEEPPAHAIFILATTEPHKIPPTIISRAQRFDFKAIGTEQIVDRLRLVAEEQSLDYDEAALEFIAKASEGGMRDALSIMDQAIAFGDDHLKLQDVLDVTGSVDEAALNTLFKDIVEGNVKEAFARYHRFTAEGKEVNRLINDMIYFVRDTIMNKTVEAQAEYDALMNFDLETLYHMIDIINDTLVSIRFSVNQNVHFEVLLVKIAEMVKSQPETVQNVATTHVASEPNNEVLLQRMEQLENELKTLKAQGVPQANNSRNGNTSNSNRRGKRQSKGTFSMTNIAKVLDEANKEDIQLLKKHWLEVVDYAKSNDKKSLVSLLQNSIPVAASSKRVLIQFEEEIHCEIVNKDEEKRSSIENVVRNIINKDVEVVGVPSDQWMKVRSEYINNRKQSENEEASSVSNAKEKTQEADVAQKARDLFGEDTVHLIDE</sequence>
<dbReference type="GO" id="GO:0046872">
    <property type="term" value="F:metal ion binding"/>
    <property type="evidence" value="ECO:0007669"/>
    <property type="project" value="UniProtKB-KW"/>
</dbReference>
<comment type="catalytic activity">
    <reaction evidence="11">
        <text>DNA(n) + a 2'-deoxyribonucleoside 5'-triphosphate = DNA(n+1) + diphosphate</text>
        <dbReference type="Rhea" id="RHEA:22508"/>
        <dbReference type="Rhea" id="RHEA-COMP:17339"/>
        <dbReference type="Rhea" id="RHEA-COMP:17340"/>
        <dbReference type="ChEBI" id="CHEBI:33019"/>
        <dbReference type="ChEBI" id="CHEBI:61560"/>
        <dbReference type="ChEBI" id="CHEBI:173112"/>
        <dbReference type="EC" id="2.7.7.7"/>
    </reaction>
</comment>
<dbReference type="EC" id="2.7.7.7" evidence="2"/>
<keyword evidence="8" id="KW-0862">Zinc</keyword>
<dbReference type="InterPro" id="IPR003593">
    <property type="entry name" value="AAA+_ATPase"/>
</dbReference>
<dbReference type="InterPro" id="IPR027417">
    <property type="entry name" value="P-loop_NTPase"/>
</dbReference>
<dbReference type="GeneID" id="48888953"/>
<dbReference type="OrthoDB" id="9810148at2"/>
<evidence type="ECO:0000313" key="15">
    <source>
        <dbReference type="EMBL" id="PTF11133.1"/>
    </source>
</evidence>
<evidence type="ECO:0000256" key="12">
    <source>
        <dbReference type="SAM" id="MobiDB-lite"/>
    </source>
</evidence>
<dbReference type="GO" id="GO:0009360">
    <property type="term" value="C:DNA polymerase III complex"/>
    <property type="evidence" value="ECO:0007669"/>
    <property type="project" value="InterPro"/>
</dbReference>
<dbReference type="InterPro" id="IPR012763">
    <property type="entry name" value="DNA_pol_III_sug/sutau_N"/>
</dbReference>
<evidence type="ECO:0000256" key="11">
    <source>
        <dbReference type="ARBA" id="ARBA00049244"/>
    </source>
</evidence>
<evidence type="ECO:0000256" key="4">
    <source>
        <dbReference type="ARBA" id="ARBA00022695"/>
    </source>
</evidence>
<dbReference type="CDD" id="cd00009">
    <property type="entry name" value="AAA"/>
    <property type="match status" value="1"/>
</dbReference>
<dbReference type="InterPro" id="IPR045085">
    <property type="entry name" value="HLD_clamp_pol_III_gamma_tau"/>
</dbReference>
<dbReference type="GO" id="GO:0003677">
    <property type="term" value="F:DNA binding"/>
    <property type="evidence" value="ECO:0007669"/>
    <property type="project" value="InterPro"/>
</dbReference>
<keyword evidence="7" id="KW-0547">Nucleotide-binding</keyword>
<dbReference type="Gene3D" id="1.10.8.60">
    <property type="match status" value="1"/>
</dbReference>
<dbReference type="SUPFAM" id="SSF52540">
    <property type="entry name" value="P-loop containing nucleoside triphosphate hydrolases"/>
    <property type="match status" value="1"/>
</dbReference>
<feature type="domain" description="AAA+ ATPase" evidence="13">
    <location>
        <begin position="37"/>
        <end position="188"/>
    </location>
</feature>
<evidence type="ECO:0000256" key="5">
    <source>
        <dbReference type="ARBA" id="ARBA00022705"/>
    </source>
</evidence>
<evidence type="ECO:0000259" key="13">
    <source>
        <dbReference type="SMART" id="SM00382"/>
    </source>
</evidence>
<keyword evidence="16" id="KW-1185">Reference proteome</keyword>
<dbReference type="PANTHER" id="PTHR11669">
    <property type="entry name" value="REPLICATION FACTOR C / DNA POLYMERASE III GAMMA-TAU SUBUNIT"/>
    <property type="match status" value="1"/>
</dbReference>
<dbReference type="RefSeq" id="WP_103165588.1">
    <property type="nucleotide sequence ID" value="NZ_CP130489.1"/>
</dbReference>
<dbReference type="NCBIfam" id="NF004046">
    <property type="entry name" value="PRK05563.1"/>
    <property type="match status" value="1"/>
</dbReference>
<dbReference type="Pfam" id="PF22608">
    <property type="entry name" value="DNAX_ATPase_lid"/>
    <property type="match status" value="1"/>
</dbReference>
<dbReference type="InterPro" id="IPR022754">
    <property type="entry name" value="DNA_pol_III_gamma-3"/>
</dbReference>
<feature type="compositionally biased region" description="Basic and acidic residues" evidence="12">
    <location>
        <begin position="545"/>
        <end position="559"/>
    </location>
</feature>
<keyword evidence="5" id="KW-0235">DNA replication</keyword>
<dbReference type="FunFam" id="1.10.8.60:FF:000013">
    <property type="entry name" value="DNA polymerase III subunit gamma/tau"/>
    <property type="match status" value="1"/>
</dbReference>
<dbReference type="Proteomes" id="UP000242088">
    <property type="component" value="Unassembled WGS sequence"/>
</dbReference>
<gene>
    <name evidence="14" type="ORF">BUY44_04125</name>
    <name evidence="15" type="ORF">BUY47_11655</name>
</gene>
<evidence type="ECO:0000256" key="10">
    <source>
        <dbReference type="ARBA" id="ARBA00022932"/>
    </source>
</evidence>
<keyword evidence="3" id="KW-0808">Transferase</keyword>
<keyword evidence="9" id="KW-0067">ATP-binding</keyword>
<dbReference type="SUPFAM" id="SSF48019">
    <property type="entry name" value="post-AAA+ oligomerization domain-like"/>
    <property type="match status" value="1"/>
</dbReference>
<comment type="caution">
    <text evidence="14">The sequence shown here is derived from an EMBL/GenBank/DDBJ whole genome shotgun (WGS) entry which is preliminary data.</text>
</comment>
<evidence type="ECO:0000256" key="6">
    <source>
        <dbReference type="ARBA" id="ARBA00022723"/>
    </source>
</evidence>
<reference evidence="15" key="3">
    <citation type="submission" date="2018-03" db="EMBL/GenBank/DDBJ databases">
        <authorList>
            <person name="Naushad S."/>
        </authorList>
    </citation>
    <scope>NUCLEOTIDE SEQUENCE</scope>
    <source>
        <strain evidence="15">SNUC 1409</strain>
    </source>
</reference>
<evidence type="ECO:0000256" key="2">
    <source>
        <dbReference type="ARBA" id="ARBA00012417"/>
    </source>
</evidence>
<protein>
    <recommendedName>
        <fullName evidence="2">DNA-directed DNA polymerase</fullName>
        <ecNumber evidence="2">2.7.7.7</ecNumber>
    </recommendedName>
</protein>
<keyword evidence="10" id="KW-0239">DNA-directed DNA polymerase</keyword>
<keyword evidence="4" id="KW-0548">Nucleotidyltransferase</keyword>
<feature type="compositionally biased region" description="Low complexity" evidence="12">
    <location>
        <begin position="397"/>
        <end position="408"/>
    </location>
</feature>
<evidence type="ECO:0000256" key="3">
    <source>
        <dbReference type="ARBA" id="ARBA00022679"/>
    </source>
</evidence>
<keyword evidence="6" id="KW-0479">Metal-binding</keyword>